<dbReference type="PRINTS" id="PR00038">
    <property type="entry name" value="HTHLUXR"/>
</dbReference>
<evidence type="ECO:0000256" key="1">
    <source>
        <dbReference type="ARBA" id="ARBA00023015"/>
    </source>
</evidence>
<feature type="domain" description="HTH luxR-type" evidence="4">
    <location>
        <begin position="449"/>
        <end position="514"/>
    </location>
</feature>
<organism evidence="5 6">
    <name type="scientific">Streptomyces tropicalis</name>
    <dbReference type="NCBI Taxonomy" id="3034234"/>
    <lineage>
        <taxon>Bacteria</taxon>
        <taxon>Bacillati</taxon>
        <taxon>Actinomycetota</taxon>
        <taxon>Actinomycetes</taxon>
        <taxon>Kitasatosporales</taxon>
        <taxon>Streptomycetaceae</taxon>
        <taxon>Streptomyces</taxon>
    </lineage>
</organism>
<evidence type="ECO:0000313" key="5">
    <source>
        <dbReference type="EMBL" id="MDF3302114.1"/>
    </source>
</evidence>
<dbReference type="RefSeq" id="WP_276111678.1">
    <property type="nucleotide sequence ID" value="NZ_JARJBB010000018.1"/>
</dbReference>
<protein>
    <submittedName>
        <fullName evidence="5">Helix-turn-helix transcriptional regulator</fullName>
    </submittedName>
</protein>
<keyword evidence="2" id="KW-0238">DNA-binding</keyword>
<dbReference type="Gene3D" id="1.10.10.10">
    <property type="entry name" value="Winged helix-like DNA-binding domain superfamily/Winged helix DNA-binding domain"/>
    <property type="match status" value="1"/>
</dbReference>
<sequence>MAAENEESVLLGSASLLASQGSVDQLAALLRAVVTEPLGLVRALASVGSVDRAVELVETALTLGLPSDLTDRLRCLLVELRLAGGEVDPALDLAERILGEHSGAPSSVHAAVAAGRVFGRYARNAEEGRRHAETVLREHDGRIAGDAEVLAAATVLSDAVLSDGRVVEGLRLARAAVASAPDMPSPVWRAHLHLVLAERLVDAGAAEEAERAVAAARESVGRTSGGGADMAFAHLRARLLSHQGRLAEARDEAQKALSAAVGRGARIHVPPLLAALGQFALRFGDVEGAAGFVRRCRKALGELGGHLPSSAYDWVALQVASARCGDRAALERMTRDYAAANRRVALFARRPGAAAWFVRTALAAGDPHWAAVAARTAARLAERNPGVPTLAAAALHADSLLRGDPDGLVRAATEHRHHWARTTAAEDLTALLDARSRRPAPTAKDEAGTGTPAEALSDVERRVARLVGEGLTNQQVALRLRRSPHTVNYHLRNIFRKLDIGSRVELARQAHLWTAAR</sequence>
<dbReference type="PANTHER" id="PTHR44688">
    <property type="entry name" value="DNA-BINDING TRANSCRIPTIONAL ACTIVATOR DEVR_DOSR"/>
    <property type="match status" value="1"/>
</dbReference>
<keyword evidence="3" id="KW-0804">Transcription</keyword>
<dbReference type="InterPro" id="IPR011990">
    <property type="entry name" value="TPR-like_helical_dom_sf"/>
</dbReference>
<dbReference type="Proteomes" id="UP001221150">
    <property type="component" value="Unassembled WGS sequence"/>
</dbReference>
<dbReference type="InterPro" id="IPR016032">
    <property type="entry name" value="Sig_transdc_resp-reg_C-effctor"/>
</dbReference>
<keyword evidence="6" id="KW-1185">Reference proteome</keyword>
<dbReference type="InterPro" id="IPR000792">
    <property type="entry name" value="Tscrpt_reg_LuxR_C"/>
</dbReference>
<gene>
    <name evidence="5" type="ORF">P3H78_26490</name>
</gene>
<dbReference type="SMART" id="SM00421">
    <property type="entry name" value="HTH_LUXR"/>
    <property type="match status" value="1"/>
</dbReference>
<evidence type="ECO:0000313" key="6">
    <source>
        <dbReference type="Proteomes" id="UP001221150"/>
    </source>
</evidence>
<accession>A0ABT6ABT5</accession>
<comment type="caution">
    <text evidence="5">The sequence shown here is derived from an EMBL/GenBank/DDBJ whole genome shotgun (WGS) entry which is preliminary data.</text>
</comment>
<keyword evidence="1" id="KW-0805">Transcription regulation</keyword>
<evidence type="ECO:0000259" key="4">
    <source>
        <dbReference type="PROSITE" id="PS50043"/>
    </source>
</evidence>
<dbReference type="PROSITE" id="PS00622">
    <property type="entry name" value="HTH_LUXR_1"/>
    <property type="match status" value="1"/>
</dbReference>
<dbReference type="CDD" id="cd06170">
    <property type="entry name" value="LuxR_C_like"/>
    <property type="match status" value="1"/>
</dbReference>
<dbReference type="SUPFAM" id="SSF46894">
    <property type="entry name" value="C-terminal effector domain of the bipartite response regulators"/>
    <property type="match status" value="1"/>
</dbReference>
<dbReference type="Pfam" id="PF00196">
    <property type="entry name" value="GerE"/>
    <property type="match status" value="1"/>
</dbReference>
<evidence type="ECO:0000256" key="3">
    <source>
        <dbReference type="ARBA" id="ARBA00023163"/>
    </source>
</evidence>
<dbReference type="PANTHER" id="PTHR44688:SF16">
    <property type="entry name" value="DNA-BINDING TRANSCRIPTIONAL ACTIVATOR DEVR_DOSR"/>
    <property type="match status" value="1"/>
</dbReference>
<proteinExistence type="predicted"/>
<dbReference type="InterPro" id="IPR036388">
    <property type="entry name" value="WH-like_DNA-bd_sf"/>
</dbReference>
<reference evidence="5 6" key="1">
    <citation type="submission" date="2023-03" db="EMBL/GenBank/DDBJ databases">
        <title>Draft genome sequence of Streptomyces sp. K1PA1 isolated from peat swamp forest in Thailand.</title>
        <authorList>
            <person name="Klaysubun C."/>
            <person name="Duangmal K."/>
        </authorList>
    </citation>
    <scope>NUCLEOTIDE SEQUENCE [LARGE SCALE GENOMIC DNA]</scope>
    <source>
        <strain evidence="5 6">K1PA1</strain>
    </source>
</reference>
<evidence type="ECO:0000256" key="2">
    <source>
        <dbReference type="ARBA" id="ARBA00023125"/>
    </source>
</evidence>
<dbReference type="EMBL" id="JARJBB010000018">
    <property type="protein sequence ID" value="MDF3302114.1"/>
    <property type="molecule type" value="Genomic_DNA"/>
</dbReference>
<name>A0ABT6ABT5_9ACTN</name>
<dbReference type="Gene3D" id="1.25.40.10">
    <property type="entry name" value="Tetratricopeptide repeat domain"/>
    <property type="match status" value="1"/>
</dbReference>
<dbReference type="PROSITE" id="PS50043">
    <property type="entry name" value="HTH_LUXR_2"/>
    <property type="match status" value="1"/>
</dbReference>